<dbReference type="RefSeq" id="WP_144353159.1">
    <property type="nucleotide sequence ID" value="NZ_CP036260.1"/>
</dbReference>
<dbReference type="Gene3D" id="3.50.50.60">
    <property type="entry name" value="FAD/NAD(P)-binding domain"/>
    <property type="match status" value="1"/>
</dbReference>
<dbReference type="EMBL" id="CP036260">
    <property type="protein sequence ID" value="QDR83482.1"/>
    <property type="molecule type" value="Genomic_DNA"/>
</dbReference>
<keyword evidence="1" id="KW-0004">4Fe-4S</keyword>
<accession>A0A517E1K5</accession>
<evidence type="ECO:0000256" key="3">
    <source>
        <dbReference type="ARBA" id="ARBA00023002"/>
    </source>
</evidence>
<keyword evidence="4" id="KW-0408">Iron</keyword>
<keyword evidence="5" id="KW-0411">Iron-sulfur</keyword>
<dbReference type="GO" id="GO:0016491">
    <property type="term" value="F:oxidoreductase activity"/>
    <property type="evidence" value="ECO:0007669"/>
    <property type="project" value="UniProtKB-KW"/>
</dbReference>
<name>A0A517E1K5_9FIRM</name>
<organism evidence="6 7">
    <name type="scientific">Sporomusa termitida</name>
    <dbReference type="NCBI Taxonomy" id="2377"/>
    <lineage>
        <taxon>Bacteria</taxon>
        <taxon>Bacillati</taxon>
        <taxon>Bacillota</taxon>
        <taxon>Negativicutes</taxon>
        <taxon>Selenomonadales</taxon>
        <taxon>Sporomusaceae</taxon>
        <taxon>Sporomusa</taxon>
    </lineage>
</organism>
<dbReference type="PRINTS" id="PR00419">
    <property type="entry name" value="ADXRDTASE"/>
</dbReference>
<keyword evidence="3" id="KW-0560">Oxidoreductase</keyword>
<dbReference type="GO" id="GO:0046872">
    <property type="term" value="F:metal ion binding"/>
    <property type="evidence" value="ECO:0007669"/>
    <property type="project" value="UniProtKB-KW"/>
</dbReference>
<dbReference type="PANTHER" id="PTHR43498:SF1">
    <property type="entry name" value="COB--COM HETERODISULFIDE REDUCTASE IRON-SULFUR SUBUNIT A"/>
    <property type="match status" value="1"/>
</dbReference>
<dbReference type="InterPro" id="IPR039650">
    <property type="entry name" value="HdrA-like"/>
</dbReference>
<dbReference type="PANTHER" id="PTHR43498">
    <property type="entry name" value="FERREDOXIN:COB-COM HETERODISULFIDE REDUCTASE SUBUNIT A"/>
    <property type="match status" value="1"/>
</dbReference>
<evidence type="ECO:0000313" key="6">
    <source>
        <dbReference type="EMBL" id="QDR83482.1"/>
    </source>
</evidence>
<dbReference type="Proteomes" id="UP000320776">
    <property type="component" value="Plasmid pSPTER"/>
</dbReference>
<dbReference type="GO" id="GO:0051539">
    <property type="term" value="F:4 iron, 4 sulfur cluster binding"/>
    <property type="evidence" value="ECO:0007669"/>
    <property type="project" value="UniProtKB-KW"/>
</dbReference>
<gene>
    <name evidence="6" type="ORF">SPTER_49730</name>
</gene>
<geneLocation type="plasmid" evidence="7">
    <name>pspter</name>
</geneLocation>
<dbReference type="Pfam" id="PF12831">
    <property type="entry name" value="FAD_oxidored"/>
    <property type="match status" value="1"/>
</dbReference>
<dbReference type="SUPFAM" id="SSF51905">
    <property type="entry name" value="FAD/NAD(P)-binding domain"/>
    <property type="match status" value="1"/>
</dbReference>
<dbReference type="KEGG" id="sted:SPTER_49730"/>
<evidence type="ECO:0000256" key="2">
    <source>
        <dbReference type="ARBA" id="ARBA00022723"/>
    </source>
</evidence>
<evidence type="ECO:0000256" key="5">
    <source>
        <dbReference type="ARBA" id="ARBA00023014"/>
    </source>
</evidence>
<keyword evidence="2" id="KW-0479">Metal-binding</keyword>
<sequence>MAKTVLEQAREIPVYCECDILVVGAGPAGVTAAIAAAKNHGGKVVLLERYPYLGGMATGGQVLAIPFLSDGPQQLIAGIMDEWIDRLRSKPNGVFGPDKSEVGSTDEKVLKKYRHHNVFGLANVRYGVNVDPEMLKIVLNEMVRDYGITVYCHCWGCQAVMEEQTVKGVIFESKEGRKAILAKVTIDCTGDGDIFASAGADFELSTFATSRTSNTALVFRLAGVDYDRFAETFYKTNLEILDIHANGGNLGELKQLVGFSLWPFSSHRNDIIWINNWIPRNCMSIQGLTETAFTMTDAALKIITYFREQFPGMENAYLYDFASQVGTRGSRRLKGVERLTMDNIAHRTGRDDLIAVMPTLGGMEEYPRIEIPYGTLVPETVDGILAAGRCFSSEETANEEANWIPHCIALGEAAGTAAAIALNTAVQPRAVDIKKLQQTLKAQGVYLYDQ</sequence>
<proteinExistence type="predicted"/>
<dbReference type="AlphaFoldDB" id="A0A517E1K5"/>
<evidence type="ECO:0000256" key="1">
    <source>
        <dbReference type="ARBA" id="ARBA00022485"/>
    </source>
</evidence>
<protein>
    <submittedName>
        <fullName evidence="6">FAD dependent oxidoreductase</fullName>
    </submittedName>
</protein>
<evidence type="ECO:0000256" key="4">
    <source>
        <dbReference type="ARBA" id="ARBA00023004"/>
    </source>
</evidence>
<dbReference type="OrthoDB" id="9777740at2"/>
<keyword evidence="7" id="KW-1185">Reference proteome</keyword>
<evidence type="ECO:0000313" key="7">
    <source>
        <dbReference type="Proteomes" id="UP000320776"/>
    </source>
</evidence>
<dbReference type="InterPro" id="IPR036188">
    <property type="entry name" value="FAD/NAD-bd_sf"/>
</dbReference>
<reference evidence="6 7" key="1">
    <citation type="submission" date="2019-02" db="EMBL/GenBank/DDBJ databases">
        <title>Closed genome of Sporomusa termitida DSM 4440.</title>
        <authorList>
            <person name="Poehlein A."/>
            <person name="Daniel R."/>
        </authorList>
    </citation>
    <scope>NUCLEOTIDE SEQUENCE [LARGE SCALE GENOMIC DNA]</scope>
    <source>
        <strain evidence="6 7">DSM 4440</strain>
        <plasmid evidence="7">pspter</plasmid>
    </source>
</reference>
<keyword evidence="6" id="KW-0614">Plasmid</keyword>